<dbReference type="AlphaFoldDB" id="A0ABC9EQD4"/>
<organism evidence="3 4">
    <name type="scientific">Urochloa decumbens</name>
    <dbReference type="NCBI Taxonomy" id="240449"/>
    <lineage>
        <taxon>Eukaryota</taxon>
        <taxon>Viridiplantae</taxon>
        <taxon>Streptophyta</taxon>
        <taxon>Embryophyta</taxon>
        <taxon>Tracheophyta</taxon>
        <taxon>Spermatophyta</taxon>
        <taxon>Magnoliopsida</taxon>
        <taxon>Liliopsida</taxon>
        <taxon>Poales</taxon>
        <taxon>Poaceae</taxon>
        <taxon>PACMAD clade</taxon>
        <taxon>Panicoideae</taxon>
        <taxon>Panicodae</taxon>
        <taxon>Paniceae</taxon>
        <taxon>Melinidinae</taxon>
        <taxon>Urochloa</taxon>
    </lineage>
</organism>
<accession>A0ABC9EQD4</accession>
<sequence>MPSSDVPRDRRSMSPPRPDARAVVLGIHAPPHPQHHEGSESGSELDSPPRIIFVAIQQDEEPEFPTSPSYSPSGPPIPSPPGSPPSVDVKPAGTEPYDDIDCKAHAQQKCILYAESALKHYDNDEKNEVKYELISGIACSEMLVENGCYGHVNFTAKGNQHNSKEELFFAELRWDGDTPVTTCVVSLEGEKHTGGLRDSKYDIFLSGCSALRCKELLCLRSSN</sequence>
<gene>
    <name evidence="3" type="ORF">URODEC1_LOCUS97163</name>
</gene>
<evidence type="ECO:0000313" key="3">
    <source>
        <dbReference type="EMBL" id="CAL5060414.1"/>
    </source>
</evidence>
<dbReference type="EMBL" id="OZ075114">
    <property type="protein sequence ID" value="CAL5060414.1"/>
    <property type="molecule type" value="Genomic_DNA"/>
</dbReference>
<feature type="domain" description="DUF3615" evidence="2">
    <location>
        <begin position="114"/>
        <end position="190"/>
    </location>
</feature>
<proteinExistence type="predicted"/>
<dbReference type="Pfam" id="PF12274">
    <property type="entry name" value="DUF3615"/>
    <property type="match status" value="1"/>
</dbReference>
<dbReference type="Proteomes" id="UP001497457">
    <property type="component" value="Chromosome 4rd"/>
</dbReference>
<feature type="compositionally biased region" description="Pro residues" evidence="1">
    <location>
        <begin position="73"/>
        <end position="84"/>
    </location>
</feature>
<dbReference type="PANTHER" id="PTHR34710">
    <property type="entry name" value="OS03G0834100 PROTEIN"/>
    <property type="match status" value="1"/>
</dbReference>
<reference evidence="4" key="1">
    <citation type="submission" date="2024-06" db="EMBL/GenBank/DDBJ databases">
        <authorList>
            <person name="Ryan C."/>
        </authorList>
    </citation>
    <scope>NUCLEOTIDE SEQUENCE [LARGE SCALE GENOMIC DNA]</scope>
</reference>
<evidence type="ECO:0000256" key="1">
    <source>
        <dbReference type="SAM" id="MobiDB-lite"/>
    </source>
</evidence>
<feature type="region of interest" description="Disordered" evidence="1">
    <location>
        <begin position="1"/>
        <end position="99"/>
    </location>
</feature>
<evidence type="ECO:0000313" key="4">
    <source>
        <dbReference type="Proteomes" id="UP001497457"/>
    </source>
</evidence>
<dbReference type="InterPro" id="IPR022059">
    <property type="entry name" value="DUF3615"/>
</dbReference>
<protein>
    <recommendedName>
        <fullName evidence="2">DUF3615 domain-containing protein</fullName>
    </recommendedName>
</protein>
<keyword evidence="4" id="KW-1185">Reference proteome</keyword>
<feature type="compositionally biased region" description="Basic and acidic residues" evidence="1">
    <location>
        <begin position="1"/>
        <end position="12"/>
    </location>
</feature>
<name>A0ABC9EQD4_9POAL</name>
<dbReference type="PANTHER" id="PTHR34710:SF20">
    <property type="entry name" value="OS10G0550200 PROTEIN"/>
    <property type="match status" value="1"/>
</dbReference>
<reference evidence="3 4" key="2">
    <citation type="submission" date="2024-10" db="EMBL/GenBank/DDBJ databases">
        <authorList>
            <person name="Ryan C."/>
        </authorList>
    </citation>
    <scope>NUCLEOTIDE SEQUENCE [LARGE SCALE GENOMIC DNA]</scope>
</reference>
<evidence type="ECO:0000259" key="2">
    <source>
        <dbReference type="Pfam" id="PF12274"/>
    </source>
</evidence>